<evidence type="ECO:0000313" key="4">
    <source>
        <dbReference type="EMBL" id="KAJ9561635.1"/>
    </source>
</evidence>
<dbReference type="GO" id="GO:0005576">
    <property type="term" value="C:extracellular region"/>
    <property type="evidence" value="ECO:0007669"/>
    <property type="project" value="TreeGrafter"/>
</dbReference>
<dbReference type="Pfam" id="PF00445">
    <property type="entry name" value="Ribonuclease_T2"/>
    <property type="match status" value="1"/>
</dbReference>
<feature type="signal peptide" evidence="3">
    <location>
        <begin position="1"/>
        <end position="22"/>
    </location>
</feature>
<dbReference type="InterPro" id="IPR001568">
    <property type="entry name" value="RNase_T2-like"/>
</dbReference>
<comment type="similarity">
    <text evidence="1 2">Belongs to the RNase T2 family.</text>
</comment>
<feature type="chain" id="PRO_5041291978" evidence="3">
    <location>
        <begin position="23"/>
        <end position="185"/>
    </location>
</feature>
<dbReference type="PANTHER" id="PTHR11240:SF72">
    <property type="entry name" value="RIBONUCLEASE 1"/>
    <property type="match status" value="1"/>
</dbReference>
<dbReference type="AlphaFoldDB" id="A0AA38WQH3"/>
<dbReference type="InterPro" id="IPR033130">
    <property type="entry name" value="RNase_T2_His_AS_2"/>
</dbReference>
<dbReference type="PROSITE" id="PS00531">
    <property type="entry name" value="RNASE_T2_2"/>
    <property type="match status" value="1"/>
</dbReference>
<evidence type="ECO:0000256" key="3">
    <source>
        <dbReference type="SAM" id="SignalP"/>
    </source>
</evidence>
<evidence type="ECO:0000256" key="2">
    <source>
        <dbReference type="RuleBase" id="RU004328"/>
    </source>
</evidence>
<dbReference type="SUPFAM" id="SSF55895">
    <property type="entry name" value="Ribonuclease Rh-like"/>
    <property type="match status" value="1"/>
</dbReference>
<dbReference type="GO" id="GO:0033897">
    <property type="term" value="F:ribonuclease T2 activity"/>
    <property type="evidence" value="ECO:0007669"/>
    <property type="project" value="InterPro"/>
</dbReference>
<keyword evidence="5" id="KW-1185">Reference proteome</keyword>
<dbReference type="GO" id="GO:0006401">
    <property type="term" value="P:RNA catabolic process"/>
    <property type="evidence" value="ECO:0007669"/>
    <property type="project" value="TreeGrafter"/>
</dbReference>
<sequence length="185" mass="20439">MARILPIVMLTILSMHPSTVIGIVNDYASTAYITLQDQLLRMCLLISDLTSKMQSDWPTLSCPSNSGLTFWGHEWDKHGTCSESVLNQHDYFPTSLSLKNEIDLLQALQSTGIQPNRQMYSLSSIKSAIKGASGYTPWIECNNDPSGNSQLYQIYLCVDSSASGFIECPVFPNGKCGASIEFPKF</sequence>
<dbReference type="EMBL" id="JARYMX010000002">
    <property type="protein sequence ID" value="KAJ9561635.1"/>
    <property type="molecule type" value="Genomic_DNA"/>
</dbReference>
<evidence type="ECO:0000256" key="1">
    <source>
        <dbReference type="ARBA" id="ARBA00007469"/>
    </source>
</evidence>
<dbReference type="Proteomes" id="UP001172457">
    <property type="component" value="Chromosome 2"/>
</dbReference>
<dbReference type="GO" id="GO:0003723">
    <property type="term" value="F:RNA binding"/>
    <property type="evidence" value="ECO:0007669"/>
    <property type="project" value="InterPro"/>
</dbReference>
<evidence type="ECO:0000313" key="5">
    <source>
        <dbReference type="Proteomes" id="UP001172457"/>
    </source>
</evidence>
<reference evidence="4" key="1">
    <citation type="submission" date="2023-03" db="EMBL/GenBank/DDBJ databases">
        <title>Chromosome-scale reference genome and RAD-based genetic map of yellow starthistle (Centaurea solstitialis) reveal putative structural variation and QTLs associated with invader traits.</title>
        <authorList>
            <person name="Reatini B."/>
            <person name="Cang F.A."/>
            <person name="Jiang Q."/>
            <person name="Mckibben M.T.W."/>
            <person name="Barker M.S."/>
            <person name="Rieseberg L.H."/>
            <person name="Dlugosch K.M."/>
        </authorList>
    </citation>
    <scope>NUCLEOTIDE SEQUENCE</scope>
    <source>
        <strain evidence="4">CAN-66</strain>
        <tissue evidence="4">Leaf</tissue>
    </source>
</reference>
<proteinExistence type="inferred from homology"/>
<keyword evidence="3" id="KW-0732">Signal</keyword>
<comment type="caution">
    <text evidence="4">The sequence shown here is derived from an EMBL/GenBank/DDBJ whole genome shotgun (WGS) entry which is preliminary data.</text>
</comment>
<dbReference type="PANTHER" id="PTHR11240">
    <property type="entry name" value="RIBONUCLEASE T2"/>
    <property type="match status" value="1"/>
</dbReference>
<dbReference type="Gene3D" id="3.90.730.10">
    <property type="entry name" value="Ribonuclease T2-like"/>
    <property type="match status" value="1"/>
</dbReference>
<organism evidence="4 5">
    <name type="scientific">Centaurea solstitialis</name>
    <name type="common">yellow star-thistle</name>
    <dbReference type="NCBI Taxonomy" id="347529"/>
    <lineage>
        <taxon>Eukaryota</taxon>
        <taxon>Viridiplantae</taxon>
        <taxon>Streptophyta</taxon>
        <taxon>Embryophyta</taxon>
        <taxon>Tracheophyta</taxon>
        <taxon>Spermatophyta</taxon>
        <taxon>Magnoliopsida</taxon>
        <taxon>eudicotyledons</taxon>
        <taxon>Gunneridae</taxon>
        <taxon>Pentapetalae</taxon>
        <taxon>asterids</taxon>
        <taxon>campanulids</taxon>
        <taxon>Asterales</taxon>
        <taxon>Asteraceae</taxon>
        <taxon>Carduoideae</taxon>
        <taxon>Cardueae</taxon>
        <taxon>Centaureinae</taxon>
        <taxon>Centaurea</taxon>
    </lineage>
</organism>
<gene>
    <name evidence="4" type="ORF">OSB04_006795</name>
</gene>
<name>A0AA38WQH3_9ASTR</name>
<dbReference type="InterPro" id="IPR036430">
    <property type="entry name" value="RNase_T2-like_sf"/>
</dbReference>
<accession>A0AA38WQH3</accession>
<protein>
    <submittedName>
        <fullName evidence="4">Uncharacterized protein</fullName>
    </submittedName>
</protein>